<dbReference type="AlphaFoldDB" id="A0A369N6L6"/>
<dbReference type="CDD" id="cd06170">
    <property type="entry name" value="LuxR_C_like"/>
    <property type="match status" value="1"/>
</dbReference>
<name>A0A369N6L6_EGGLN</name>
<feature type="transmembrane region" description="Helical" evidence="4">
    <location>
        <begin position="46"/>
        <end position="67"/>
    </location>
</feature>
<evidence type="ECO:0000259" key="5">
    <source>
        <dbReference type="PROSITE" id="PS50043"/>
    </source>
</evidence>
<dbReference type="Pfam" id="PF00196">
    <property type="entry name" value="GerE"/>
    <property type="match status" value="1"/>
</dbReference>
<dbReference type="Proteomes" id="UP000253857">
    <property type="component" value="Unassembled WGS sequence"/>
</dbReference>
<organism evidence="7 9">
    <name type="scientific">Eggerthella lenta</name>
    <name type="common">Eubacterium lentum</name>
    <dbReference type="NCBI Taxonomy" id="84112"/>
    <lineage>
        <taxon>Bacteria</taxon>
        <taxon>Bacillati</taxon>
        <taxon>Actinomycetota</taxon>
        <taxon>Coriobacteriia</taxon>
        <taxon>Eggerthellales</taxon>
        <taxon>Eggerthellaceae</taxon>
        <taxon>Eggerthella</taxon>
    </lineage>
</organism>
<keyword evidence="4" id="KW-0812">Transmembrane</keyword>
<proteinExistence type="predicted"/>
<feature type="transmembrane region" description="Helical" evidence="4">
    <location>
        <begin position="161"/>
        <end position="183"/>
    </location>
</feature>
<dbReference type="PROSITE" id="PS50043">
    <property type="entry name" value="HTH_LUXR_2"/>
    <property type="match status" value="1"/>
</dbReference>
<feature type="transmembrane region" description="Helical" evidence="4">
    <location>
        <begin position="330"/>
        <end position="353"/>
    </location>
</feature>
<dbReference type="SUPFAM" id="SSF46894">
    <property type="entry name" value="C-terminal effector domain of the bipartite response regulators"/>
    <property type="match status" value="1"/>
</dbReference>
<dbReference type="GO" id="GO:0006355">
    <property type="term" value="P:regulation of DNA-templated transcription"/>
    <property type="evidence" value="ECO:0007669"/>
    <property type="project" value="InterPro"/>
</dbReference>
<accession>A0A369N6L6</accession>
<dbReference type="InterPro" id="IPR036388">
    <property type="entry name" value="WH-like_DNA-bd_sf"/>
</dbReference>
<evidence type="ECO:0000256" key="1">
    <source>
        <dbReference type="ARBA" id="ARBA00023015"/>
    </source>
</evidence>
<evidence type="ECO:0000313" key="7">
    <source>
        <dbReference type="EMBL" id="RDB85980.1"/>
    </source>
</evidence>
<dbReference type="Gene3D" id="1.10.10.10">
    <property type="entry name" value="Winged helix-like DNA-binding domain superfamily/Winged helix DNA-binding domain"/>
    <property type="match status" value="1"/>
</dbReference>
<feature type="transmembrane region" description="Helical" evidence="4">
    <location>
        <begin position="137"/>
        <end position="155"/>
    </location>
</feature>
<comment type="caution">
    <text evidence="7">The sequence shown here is derived from an EMBL/GenBank/DDBJ whole genome shotgun (WGS) entry which is preliminary data.</text>
</comment>
<dbReference type="SMART" id="SM00421">
    <property type="entry name" value="HTH_LUXR"/>
    <property type="match status" value="1"/>
</dbReference>
<dbReference type="InterPro" id="IPR016032">
    <property type="entry name" value="Sig_transdc_resp-reg_C-effctor"/>
</dbReference>
<keyword evidence="2" id="KW-0238">DNA-binding</keyword>
<dbReference type="Proteomes" id="UP000253752">
    <property type="component" value="Unassembled WGS sequence"/>
</dbReference>
<dbReference type="PANTHER" id="PTHR44688:SF16">
    <property type="entry name" value="DNA-BINDING TRANSCRIPTIONAL ACTIVATOR DEVR_DOSR"/>
    <property type="match status" value="1"/>
</dbReference>
<evidence type="ECO:0000313" key="6">
    <source>
        <dbReference type="EMBL" id="RDB79529.1"/>
    </source>
</evidence>
<sequence>MRAPSALKPDVPSFGYATFLSINATSIWGGIYPYLPAFCQTSLTTIVFYTVQIAVFWLAFCAAMAFTWARPGLSRGAHVLAFSAPLAFGPLMLVGAMYLESLALALVVGAAALIGVGSAGYLMSWQRVFASLDSARGNLALIKGTGFSALLYFFLCFIPTALTAYLIPLVLVPLAGLCLWIAAHATDAQQPMFDDVPREHAVVYKNALCESFLPALSVGALGFCSGAIRFIAVTHQELLSTINIFSMSALLAVVAVFYGAWRRRTIHVDLMSVFRVLFPIAATCLIVLPFAGGEFTTVGSGVTYACFMLACVLMMMHCGQISRDSGINPVFIFAFYGTITYFMQMCGYLVGYASGSAAALGVEQLSFMALVALYVMLLIALVGRKVGKLHTNRLEFLMLTPKAPQKETSAEIAVTQAVRSRDVAAPAGAATGPQLADRVSKRCKRLSELYGLSSREAEVMELLVRGYSGPAIAEMLFISENTMRTHSKRIYAKLDIHKKQELLVLIDQM</sequence>
<protein>
    <submittedName>
        <fullName evidence="7">LuxR family transcriptional regulator</fullName>
    </submittedName>
</protein>
<evidence type="ECO:0000256" key="2">
    <source>
        <dbReference type="ARBA" id="ARBA00023125"/>
    </source>
</evidence>
<feature type="transmembrane region" description="Helical" evidence="4">
    <location>
        <begin position="298"/>
        <end position="318"/>
    </location>
</feature>
<keyword evidence="1" id="KW-0805">Transcription regulation</keyword>
<feature type="transmembrane region" description="Helical" evidence="4">
    <location>
        <begin position="238"/>
        <end position="261"/>
    </location>
</feature>
<evidence type="ECO:0000256" key="3">
    <source>
        <dbReference type="ARBA" id="ARBA00023163"/>
    </source>
</evidence>
<feature type="transmembrane region" description="Helical" evidence="4">
    <location>
        <begin position="104"/>
        <end position="125"/>
    </location>
</feature>
<feature type="transmembrane region" description="Helical" evidence="4">
    <location>
        <begin position="365"/>
        <end position="383"/>
    </location>
</feature>
<dbReference type="EMBL" id="PPTY01000009">
    <property type="protein sequence ID" value="RDB85980.1"/>
    <property type="molecule type" value="Genomic_DNA"/>
</dbReference>
<dbReference type="EMBL" id="PPTX01000011">
    <property type="protein sequence ID" value="RDB79529.1"/>
    <property type="molecule type" value="Genomic_DNA"/>
</dbReference>
<dbReference type="GO" id="GO:0003677">
    <property type="term" value="F:DNA binding"/>
    <property type="evidence" value="ECO:0007669"/>
    <property type="project" value="UniProtKB-KW"/>
</dbReference>
<feature type="transmembrane region" description="Helical" evidence="4">
    <location>
        <begin position="273"/>
        <end position="292"/>
    </location>
</feature>
<keyword evidence="4" id="KW-0472">Membrane</keyword>
<dbReference type="PRINTS" id="PR00038">
    <property type="entry name" value="HTHLUXR"/>
</dbReference>
<feature type="transmembrane region" description="Helical" evidence="4">
    <location>
        <begin position="12"/>
        <end position="34"/>
    </location>
</feature>
<evidence type="ECO:0000313" key="8">
    <source>
        <dbReference type="Proteomes" id="UP000253752"/>
    </source>
</evidence>
<feature type="transmembrane region" description="Helical" evidence="4">
    <location>
        <begin position="79"/>
        <end position="98"/>
    </location>
</feature>
<gene>
    <name evidence="7" type="ORF">C1871_07085</name>
    <name evidence="6" type="ORF">C1872_08630</name>
</gene>
<keyword evidence="3" id="KW-0804">Transcription</keyword>
<evidence type="ECO:0000256" key="4">
    <source>
        <dbReference type="SAM" id="Phobius"/>
    </source>
</evidence>
<reference evidence="8 9" key="1">
    <citation type="journal article" date="2018" name="Elife">
        <title>Discovery and characterization of a prevalent human gut bacterial enzyme sufficient for the inactivation of a family of plant toxins.</title>
        <authorList>
            <person name="Koppel N."/>
            <person name="Bisanz J.E."/>
            <person name="Pandelia M.E."/>
            <person name="Turnbaugh P.J."/>
            <person name="Balskus E.P."/>
        </authorList>
    </citation>
    <scope>NUCLEOTIDE SEQUENCE [LARGE SCALE GENOMIC DNA]</scope>
    <source>
        <strain evidence="7 9">FAA1-1-60AUCSF</strain>
        <strain evidence="6 8">MR1 #12</strain>
    </source>
</reference>
<dbReference type="InterPro" id="IPR000792">
    <property type="entry name" value="Tscrpt_reg_LuxR_C"/>
</dbReference>
<dbReference type="RefSeq" id="WP_009306838.1">
    <property type="nucleotide sequence ID" value="NZ_CP089336.1"/>
</dbReference>
<feature type="transmembrane region" description="Helical" evidence="4">
    <location>
        <begin position="212"/>
        <end position="232"/>
    </location>
</feature>
<keyword evidence="4" id="KW-1133">Transmembrane helix</keyword>
<evidence type="ECO:0000313" key="9">
    <source>
        <dbReference type="Proteomes" id="UP000253857"/>
    </source>
</evidence>
<feature type="domain" description="HTH luxR-type" evidence="5">
    <location>
        <begin position="445"/>
        <end position="509"/>
    </location>
</feature>
<dbReference type="PANTHER" id="PTHR44688">
    <property type="entry name" value="DNA-BINDING TRANSCRIPTIONAL ACTIVATOR DEVR_DOSR"/>
    <property type="match status" value="1"/>
</dbReference>